<proteinExistence type="predicted"/>
<organism evidence="2 3">
    <name type="scientific">Batillaria attramentaria</name>
    <dbReference type="NCBI Taxonomy" id="370345"/>
    <lineage>
        <taxon>Eukaryota</taxon>
        <taxon>Metazoa</taxon>
        <taxon>Spiralia</taxon>
        <taxon>Lophotrochozoa</taxon>
        <taxon>Mollusca</taxon>
        <taxon>Gastropoda</taxon>
        <taxon>Caenogastropoda</taxon>
        <taxon>Sorbeoconcha</taxon>
        <taxon>Cerithioidea</taxon>
        <taxon>Batillariidae</taxon>
        <taxon>Batillaria</taxon>
    </lineage>
</organism>
<comment type="caution">
    <text evidence="2">The sequence shown here is derived from an EMBL/GenBank/DDBJ whole genome shotgun (WGS) entry which is preliminary data.</text>
</comment>
<protein>
    <submittedName>
        <fullName evidence="2">Uncharacterized protein</fullName>
    </submittedName>
</protein>
<dbReference type="Proteomes" id="UP001519460">
    <property type="component" value="Unassembled WGS sequence"/>
</dbReference>
<evidence type="ECO:0000256" key="1">
    <source>
        <dbReference type="SAM" id="MobiDB-lite"/>
    </source>
</evidence>
<dbReference type="EMBL" id="JACVVK020000403">
    <property type="protein sequence ID" value="KAK7475524.1"/>
    <property type="molecule type" value="Genomic_DNA"/>
</dbReference>
<evidence type="ECO:0000313" key="3">
    <source>
        <dbReference type="Proteomes" id="UP001519460"/>
    </source>
</evidence>
<accession>A0ABD0JL18</accession>
<name>A0ABD0JL18_9CAEN</name>
<gene>
    <name evidence="2" type="ORF">BaRGS_00033213</name>
</gene>
<evidence type="ECO:0000313" key="2">
    <source>
        <dbReference type="EMBL" id="KAK7475524.1"/>
    </source>
</evidence>
<dbReference type="AlphaFoldDB" id="A0ABD0JL18"/>
<keyword evidence="3" id="KW-1185">Reference proteome</keyword>
<feature type="region of interest" description="Disordered" evidence="1">
    <location>
        <begin position="1"/>
        <end position="24"/>
    </location>
</feature>
<sequence>MNTGKTDSPATWATGMSSRTPLNGRKSAADNLSYAALTCSSTTAPISCGVVIAVPASTDVSCAAAPAPTDTLYKLMERRPESHSEVHTMTYQSRHCT</sequence>
<reference evidence="2 3" key="1">
    <citation type="journal article" date="2023" name="Sci. Data">
        <title>Genome assembly of the Korean intertidal mud-creeper Batillaria attramentaria.</title>
        <authorList>
            <person name="Patra A.K."/>
            <person name="Ho P.T."/>
            <person name="Jun S."/>
            <person name="Lee S.J."/>
            <person name="Kim Y."/>
            <person name="Won Y.J."/>
        </authorList>
    </citation>
    <scope>NUCLEOTIDE SEQUENCE [LARGE SCALE GENOMIC DNA]</scope>
    <source>
        <strain evidence="2">Wonlab-2016</strain>
    </source>
</reference>
<feature type="compositionally biased region" description="Polar residues" evidence="1">
    <location>
        <begin position="1"/>
        <end position="21"/>
    </location>
</feature>